<evidence type="ECO:0000256" key="1">
    <source>
        <dbReference type="ARBA" id="ARBA00004401"/>
    </source>
</evidence>
<organism evidence="5 6">
    <name type="scientific">Allocatelliglobosispora scoriae</name>
    <dbReference type="NCBI Taxonomy" id="643052"/>
    <lineage>
        <taxon>Bacteria</taxon>
        <taxon>Bacillati</taxon>
        <taxon>Actinomycetota</taxon>
        <taxon>Actinomycetes</taxon>
        <taxon>Micromonosporales</taxon>
        <taxon>Micromonosporaceae</taxon>
        <taxon>Allocatelliglobosispora</taxon>
    </lineage>
</organism>
<dbReference type="PANTHER" id="PTHR43390">
    <property type="entry name" value="SIGNAL PEPTIDASE I"/>
    <property type="match status" value="1"/>
</dbReference>
<dbReference type="CDD" id="cd06530">
    <property type="entry name" value="S26_SPase_I"/>
    <property type="match status" value="1"/>
</dbReference>
<dbReference type="EC" id="3.4.21.89" evidence="3"/>
<dbReference type="NCBIfam" id="TIGR02227">
    <property type="entry name" value="sigpep_I_bact"/>
    <property type="match status" value="1"/>
</dbReference>
<keyword evidence="3" id="KW-0812">Transmembrane</keyword>
<dbReference type="GO" id="GO:0009003">
    <property type="term" value="F:signal peptidase activity"/>
    <property type="evidence" value="ECO:0007669"/>
    <property type="project" value="UniProtKB-EC"/>
</dbReference>
<keyword evidence="3" id="KW-1133">Transmembrane helix</keyword>
<accession>A0A841BPB3</accession>
<evidence type="ECO:0000259" key="4">
    <source>
        <dbReference type="Pfam" id="PF10502"/>
    </source>
</evidence>
<keyword evidence="3" id="KW-0645">Protease</keyword>
<reference evidence="5 6" key="1">
    <citation type="submission" date="2020-08" db="EMBL/GenBank/DDBJ databases">
        <title>Sequencing the genomes of 1000 actinobacteria strains.</title>
        <authorList>
            <person name="Klenk H.-P."/>
        </authorList>
    </citation>
    <scope>NUCLEOTIDE SEQUENCE [LARGE SCALE GENOMIC DNA]</scope>
    <source>
        <strain evidence="5 6">DSM 45362</strain>
    </source>
</reference>
<comment type="catalytic activity">
    <reaction evidence="3">
        <text>Cleavage of hydrophobic, N-terminal signal or leader sequences from secreted and periplasmic proteins.</text>
        <dbReference type="EC" id="3.4.21.89"/>
    </reaction>
</comment>
<dbReference type="PANTHER" id="PTHR43390:SF1">
    <property type="entry name" value="CHLOROPLAST PROCESSING PEPTIDASE"/>
    <property type="match status" value="1"/>
</dbReference>
<keyword evidence="3" id="KW-0472">Membrane</keyword>
<dbReference type="GO" id="GO:0006465">
    <property type="term" value="P:signal peptide processing"/>
    <property type="evidence" value="ECO:0007669"/>
    <property type="project" value="InterPro"/>
</dbReference>
<dbReference type="InterPro" id="IPR036286">
    <property type="entry name" value="LexA/Signal_pep-like_sf"/>
</dbReference>
<dbReference type="PRINTS" id="PR00727">
    <property type="entry name" value="LEADERPTASE"/>
</dbReference>
<dbReference type="RefSeq" id="WP_184835702.1">
    <property type="nucleotide sequence ID" value="NZ_JACHMN010000002.1"/>
</dbReference>
<protein>
    <recommendedName>
        <fullName evidence="3">Signal peptidase I</fullName>
        <ecNumber evidence="3">3.4.21.89</ecNumber>
    </recommendedName>
</protein>
<evidence type="ECO:0000313" key="5">
    <source>
        <dbReference type="EMBL" id="MBB5869218.1"/>
    </source>
</evidence>
<dbReference type="GO" id="GO:0005886">
    <property type="term" value="C:plasma membrane"/>
    <property type="evidence" value="ECO:0007669"/>
    <property type="project" value="UniProtKB-SubCell"/>
</dbReference>
<proteinExistence type="inferred from homology"/>
<feature type="domain" description="Peptidase S26" evidence="4">
    <location>
        <begin position="91"/>
        <end position="237"/>
    </location>
</feature>
<dbReference type="EMBL" id="JACHMN010000002">
    <property type="protein sequence ID" value="MBB5869218.1"/>
    <property type="molecule type" value="Genomic_DNA"/>
</dbReference>
<gene>
    <name evidence="5" type="ORF">F4553_002597</name>
</gene>
<keyword evidence="6" id="KW-1185">Reference proteome</keyword>
<feature type="transmembrane region" description="Helical" evidence="3">
    <location>
        <begin position="93"/>
        <end position="117"/>
    </location>
</feature>
<dbReference type="Pfam" id="PF10502">
    <property type="entry name" value="Peptidase_S26"/>
    <property type="match status" value="1"/>
</dbReference>
<sequence>MTEPWLRRAARRALLLRVRRLHTHGTATADRAEAAHRSAERGIEWGEAMLAEFDQTTGSWEGLRWSASALRAIGRLRPATDPGSALVRLRRRAVVVVVSVVVLAVPVQAFAAGVAYIPSGAMAPTLQIDDRVIIDKVGFRWTGLAHGDVVTADVAGETMIKRVLGLPGDTIECRDGVLLRNGELVAEDYLEVGTRTVCDPLTVPIGTVYLLGDARESSGDSRIFGPVPIAAVTGRMVTSIRL</sequence>
<dbReference type="Gene3D" id="2.10.109.10">
    <property type="entry name" value="Umud Fragment, subunit A"/>
    <property type="match status" value="1"/>
</dbReference>
<name>A0A841BPB3_9ACTN</name>
<dbReference type="InterPro" id="IPR000223">
    <property type="entry name" value="Pept_S26A_signal_pept_1"/>
</dbReference>
<comment type="similarity">
    <text evidence="2 3">Belongs to the peptidase S26 family.</text>
</comment>
<dbReference type="SUPFAM" id="SSF51306">
    <property type="entry name" value="LexA/Signal peptidase"/>
    <property type="match status" value="1"/>
</dbReference>
<keyword evidence="3 5" id="KW-0378">Hydrolase</keyword>
<dbReference type="InterPro" id="IPR019533">
    <property type="entry name" value="Peptidase_S26"/>
</dbReference>
<dbReference type="GO" id="GO:0004252">
    <property type="term" value="F:serine-type endopeptidase activity"/>
    <property type="evidence" value="ECO:0007669"/>
    <property type="project" value="InterPro"/>
</dbReference>
<evidence type="ECO:0000256" key="2">
    <source>
        <dbReference type="ARBA" id="ARBA00009370"/>
    </source>
</evidence>
<evidence type="ECO:0000313" key="6">
    <source>
        <dbReference type="Proteomes" id="UP000587527"/>
    </source>
</evidence>
<evidence type="ECO:0000256" key="3">
    <source>
        <dbReference type="RuleBase" id="RU362042"/>
    </source>
</evidence>
<comment type="caution">
    <text evidence="5">The sequence shown here is derived from an EMBL/GenBank/DDBJ whole genome shotgun (WGS) entry which is preliminary data.</text>
</comment>
<dbReference type="Proteomes" id="UP000587527">
    <property type="component" value="Unassembled WGS sequence"/>
</dbReference>
<comment type="subcellular location">
    <subcellularLocation>
        <location evidence="1">Cell membrane</location>
        <topology evidence="1">Single-pass type II membrane protein</topology>
    </subcellularLocation>
    <subcellularLocation>
        <location evidence="3">Membrane</location>
        <topology evidence="3">Single-pass type II membrane protein</topology>
    </subcellularLocation>
</comment>
<dbReference type="AlphaFoldDB" id="A0A841BPB3"/>